<proteinExistence type="predicted"/>
<dbReference type="AlphaFoldDB" id="A0A081BD90"/>
<dbReference type="EMBL" id="BBIO01000014">
    <property type="protein sequence ID" value="GAK46008.1"/>
    <property type="molecule type" value="Genomic_DNA"/>
</dbReference>
<dbReference type="STRING" id="1333998.M2A_2507"/>
<accession>A0A081BD90</accession>
<evidence type="ECO:0000313" key="1">
    <source>
        <dbReference type="EMBL" id="GAK46008.1"/>
    </source>
</evidence>
<reference evidence="1 2" key="1">
    <citation type="submission" date="2014-07" db="EMBL/GenBank/DDBJ databases">
        <title>Tepidicaulis marinum gen. nov., sp. nov., a novel marine bacterium denitrifying nitrate to nitrous oxide strictly under microaerobic conditions.</title>
        <authorList>
            <person name="Takeuchi M."/>
            <person name="Yamagishi T."/>
            <person name="Kamagata Y."/>
            <person name="Oshima K."/>
            <person name="Hattori M."/>
            <person name="Katayama T."/>
            <person name="Hanada S."/>
            <person name="Tamaki H."/>
            <person name="Marumo K."/>
            <person name="Maeda H."/>
            <person name="Nedachi M."/>
            <person name="Iwasaki W."/>
            <person name="Suwa Y."/>
            <person name="Sakata S."/>
        </authorList>
    </citation>
    <scope>NUCLEOTIDE SEQUENCE [LARGE SCALE GENOMIC DNA]</scope>
    <source>
        <strain evidence="1 2">MA2</strain>
    </source>
</reference>
<dbReference type="PIRSF" id="PIRSF035865">
    <property type="entry name" value="UCP035865"/>
    <property type="match status" value="1"/>
</dbReference>
<dbReference type="eggNOG" id="COG5330">
    <property type="taxonomic scope" value="Bacteria"/>
</dbReference>
<comment type="caution">
    <text evidence="1">The sequence shown here is derived from an EMBL/GenBank/DDBJ whole genome shotgun (WGS) entry which is preliminary data.</text>
</comment>
<organism evidence="1 2">
    <name type="scientific">Tepidicaulis marinus</name>
    <dbReference type="NCBI Taxonomy" id="1333998"/>
    <lineage>
        <taxon>Bacteria</taxon>
        <taxon>Pseudomonadati</taxon>
        <taxon>Pseudomonadota</taxon>
        <taxon>Alphaproteobacteria</taxon>
        <taxon>Hyphomicrobiales</taxon>
        <taxon>Parvibaculaceae</taxon>
        <taxon>Tepidicaulis</taxon>
    </lineage>
</organism>
<dbReference type="InterPro" id="IPR019285">
    <property type="entry name" value="DUF2336"/>
</dbReference>
<keyword evidence="2" id="KW-1185">Reference proteome</keyword>
<dbReference type="InterPro" id="IPR014598">
    <property type="entry name" value="UCP035865"/>
</dbReference>
<dbReference type="Pfam" id="PF10098">
    <property type="entry name" value="DUF2336"/>
    <property type="match status" value="1"/>
</dbReference>
<name>A0A081BD90_9HYPH</name>
<sequence>MAETLTLSERDIERLLTEPSDTVRAEVAVKVARQYEIVELTDRQRELAQDILGFMVHDAAVLVRESLSKSLSTLPGAPRDIVRILARDIDEVAAPILEESPVLSDADLIDIIVKGSAAKQVAIAGRATVSAPVSEALVNTDNRRAVVRLVGNDGAKIADATMNKVVDLYGDDESIAAPLVRRSDLPLTMVERLITMVSDRLRTYLIEQHDISEDVAARLIDESRERATVNLVDSDARADDMPHLVRQLAGNGRLTPSLILRAACLGEMLFVEAAFAYLTGLPEQKVWRLVHDEGPLGFRAIYSRAGLPEVFYPAFRVALDIYHELMEAHLDLGRPAFRARMVERVLTQYQGMETKDLDFLLAGLAKLIRHEQQLNKSAGRAAEKVA</sequence>
<gene>
    <name evidence="1" type="ORF">M2A_2507</name>
</gene>
<dbReference type="RefSeq" id="WP_045448110.1">
    <property type="nucleotide sequence ID" value="NZ_BBIO01000014.1"/>
</dbReference>
<evidence type="ECO:0000313" key="2">
    <source>
        <dbReference type="Proteomes" id="UP000028702"/>
    </source>
</evidence>
<protein>
    <submittedName>
        <fullName evidence="1">Conserved protein</fullName>
    </submittedName>
</protein>
<dbReference type="Proteomes" id="UP000028702">
    <property type="component" value="Unassembled WGS sequence"/>
</dbReference>